<comment type="similarity">
    <text evidence="2">Belongs to the krueppel C2H2-type zinc-finger protein family.</text>
</comment>
<dbReference type="InterPro" id="IPR036236">
    <property type="entry name" value="Znf_C2H2_sf"/>
</dbReference>
<evidence type="ECO:0000313" key="15">
    <source>
        <dbReference type="Proteomes" id="UP001107558"/>
    </source>
</evidence>
<dbReference type="AlphaFoldDB" id="A0A9J6C0Z6"/>
<evidence type="ECO:0000256" key="11">
    <source>
        <dbReference type="PROSITE-ProRule" id="PRU00042"/>
    </source>
</evidence>
<dbReference type="PANTHER" id="PTHR24394:SF29">
    <property type="entry name" value="MYONEURIN"/>
    <property type="match status" value="1"/>
</dbReference>
<keyword evidence="5 11" id="KW-0863">Zinc-finger</keyword>
<feature type="compositionally biased region" description="Acidic residues" evidence="12">
    <location>
        <begin position="396"/>
        <end position="409"/>
    </location>
</feature>
<reference evidence="14" key="1">
    <citation type="submission" date="2021-03" db="EMBL/GenBank/DDBJ databases">
        <title>Chromosome level genome of the anhydrobiotic midge Polypedilum vanderplanki.</title>
        <authorList>
            <person name="Yoshida Y."/>
            <person name="Kikawada T."/>
            <person name="Gusev O."/>
        </authorList>
    </citation>
    <scope>NUCLEOTIDE SEQUENCE</scope>
    <source>
        <strain evidence="14">NIAS01</strain>
        <tissue evidence="14">Whole body or cell culture</tissue>
    </source>
</reference>
<evidence type="ECO:0000256" key="6">
    <source>
        <dbReference type="ARBA" id="ARBA00022833"/>
    </source>
</evidence>
<keyword evidence="4" id="KW-0677">Repeat</keyword>
<evidence type="ECO:0000256" key="1">
    <source>
        <dbReference type="ARBA" id="ARBA00004123"/>
    </source>
</evidence>
<dbReference type="GO" id="GO:0008270">
    <property type="term" value="F:zinc ion binding"/>
    <property type="evidence" value="ECO:0007669"/>
    <property type="project" value="UniProtKB-KW"/>
</dbReference>
<keyword evidence="7" id="KW-0805">Transcription regulation</keyword>
<evidence type="ECO:0000256" key="2">
    <source>
        <dbReference type="ARBA" id="ARBA00006991"/>
    </source>
</evidence>
<feature type="domain" description="C2H2-type" evidence="13">
    <location>
        <begin position="480"/>
        <end position="507"/>
    </location>
</feature>
<proteinExistence type="inferred from homology"/>
<feature type="domain" description="C2H2-type" evidence="13">
    <location>
        <begin position="508"/>
        <end position="536"/>
    </location>
</feature>
<feature type="region of interest" description="Disordered" evidence="12">
    <location>
        <begin position="654"/>
        <end position="675"/>
    </location>
</feature>
<protein>
    <recommendedName>
        <fullName evidence="13">C2H2-type domain-containing protein</fullName>
    </recommendedName>
</protein>
<keyword evidence="3" id="KW-0479">Metal-binding</keyword>
<accession>A0A9J6C0Z6</accession>
<keyword evidence="6" id="KW-0862">Zinc</keyword>
<dbReference type="FunFam" id="3.30.160.60:FF:000303">
    <property type="entry name" value="Zinc finger protein 41"/>
    <property type="match status" value="1"/>
</dbReference>
<dbReference type="GO" id="GO:1990837">
    <property type="term" value="F:sequence-specific double-stranded DNA binding"/>
    <property type="evidence" value="ECO:0007669"/>
    <property type="project" value="UniProtKB-ARBA"/>
</dbReference>
<dbReference type="FunFam" id="3.30.160.60:FF:001370">
    <property type="entry name" value="Zinc finger protein"/>
    <property type="match status" value="1"/>
</dbReference>
<evidence type="ECO:0000313" key="14">
    <source>
        <dbReference type="EMBL" id="KAG5675674.1"/>
    </source>
</evidence>
<dbReference type="SUPFAM" id="SSF57667">
    <property type="entry name" value="beta-beta-alpha zinc fingers"/>
    <property type="match status" value="3"/>
</dbReference>
<feature type="domain" description="C2H2-type" evidence="13">
    <location>
        <begin position="452"/>
        <end position="479"/>
    </location>
</feature>
<keyword evidence="8" id="KW-0238">DNA-binding</keyword>
<evidence type="ECO:0000256" key="9">
    <source>
        <dbReference type="ARBA" id="ARBA00023163"/>
    </source>
</evidence>
<dbReference type="FunFam" id="3.30.160.60:FF:000264">
    <property type="entry name" value="Zinc finger protein 236"/>
    <property type="match status" value="1"/>
</dbReference>
<dbReference type="PANTHER" id="PTHR24394">
    <property type="entry name" value="ZINC FINGER PROTEIN"/>
    <property type="match status" value="1"/>
</dbReference>
<evidence type="ECO:0000256" key="8">
    <source>
        <dbReference type="ARBA" id="ARBA00023125"/>
    </source>
</evidence>
<dbReference type="SMART" id="SM00355">
    <property type="entry name" value="ZnF_C2H2"/>
    <property type="match status" value="7"/>
</dbReference>
<feature type="domain" description="C2H2-type" evidence="13">
    <location>
        <begin position="537"/>
        <end position="564"/>
    </location>
</feature>
<evidence type="ECO:0000259" key="13">
    <source>
        <dbReference type="PROSITE" id="PS50157"/>
    </source>
</evidence>
<evidence type="ECO:0000256" key="3">
    <source>
        <dbReference type="ARBA" id="ARBA00022723"/>
    </source>
</evidence>
<dbReference type="GO" id="GO:0005634">
    <property type="term" value="C:nucleus"/>
    <property type="evidence" value="ECO:0007669"/>
    <property type="project" value="UniProtKB-SubCell"/>
</dbReference>
<gene>
    <name evidence="14" type="ORF">PVAND_005560</name>
</gene>
<feature type="domain" description="C2H2-type" evidence="13">
    <location>
        <begin position="565"/>
        <end position="592"/>
    </location>
</feature>
<feature type="compositionally biased region" description="Basic residues" evidence="12">
    <location>
        <begin position="663"/>
        <end position="675"/>
    </location>
</feature>
<sequence>MNNQYNLYAEQLVATSINNDSNERTSLDLSSDYITNSNSNVHIVNYLIPNSEILQQQQQQQQQHCDNSKQAENFMQSKSQTTHMLHKPGGDIFSSYDLPVLTPLKYVEYNGGTEEQIIMTNDDICDDVNDDVSDCVQDFKEIPMKNVKRSLPHKKRIAKKLNSDQFSIIISSSDDSTIRSECVNVTQNNQFQCNECGLTIIGQLDFYIHLKDHYEGQQEIIKHAKRKRMMDEQMESLNMNQAADEEELAMHQDVEDDPNSVPENLLIETLEDSQDDIKTEEIEPDAFEFSDTEGMEDMEDFRKEVEKVVETMTVADAECMPDATWNYQVSDEIEESHHSNVGIIESFPEKLETICTQQENKDCAIMESEYVNEKYDSNSCVYAENEGDTGGGEINEQQEEAEDEEDDEDNKPLEEVRVMLKKSKREHSEREKTQNDKDEIELNECLKRIHNFKCNDCNKAFNSRTALGYHLKTHNSERRYVCDQCGKKFLTNGALKVHLRLHTDERPYKCSHCSRSFRQFGDMKYHETSIHSNKKDHVCEFCAKAFARKYSLIIHRRIHTGERSYKCTECDKSFRASSYLLNHKRIHTGEKPYSCDFCEKKFRVHGDAKRHMKIHDRVKGTKEKKIITQNTLEPKEENIKETIIIKQEENLSSKNVDNNPILKKGKKVQKRKSVK</sequence>
<evidence type="ECO:0000256" key="4">
    <source>
        <dbReference type="ARBA" id="ARBA00022737"/>
    </source>
</evidence>
<evidence type="ECO:0000256" key="10">
    <source>
        <dbReference type="ARBA" id="ARBA00023242"/>
    </source>
</evidence>
<evidence type="ECO:0000256" key="12">
    <source>
        <dbReference type="SAM" id="MobiDB-lite"/>
    </source>
</evidence>
<dbReference type="Pfam" id="PF00096">
    <property type="entry name" value="zf-C2H2"/>
    <property type="match status" value="3"/>
</dbReference>
<dbReference type="FunFam" id="3.30.160.60:FF:000446">
    <property type="entry name" value="Zinc finger protein"/>
    <property type="match status" value="1"/>
</dbReference>
<keyword evidence="9" id="KW-0804">Transcription</keyword>
<dbReference type="FunFam" id="3.30.160.60:FF:000087">
    <property type="entry name" value="Zinc finger protein 354B"/>
    <property type="match status" value="1"/>
</dbReference>
<dbReference type="EMBL" id="JADBJN010000002">
    <property type="protein sequence ID" value="KAG5675674.1"/>
    <property type="molecule type" value="Genomic_DNA"/>
</dbReference>
<comment type="subcellular location">
    <subcellularLocation>
        <location evidence="1">Nucleus</location>
    </subcellularLocation>
</comment>
<comment type="caution">
    <text evidence="14">The sequence shown here is derived from an EMBL/GenBank/DDBJ whole genome shotgun (WGS) entry which is preliminary data.</text>
</comment>
<evidence type="ECO:0000256" key="5">
    <source>
        <dbReference type="ARBA" id="ARBA00022771"/>
    </source>
</evidence>
<name>A0A9J6C0Z6_POLVA</name>
<dbReference type="GO" id="GO:0000981">
    <property type="term" value="F:DNA-binding transcription factor activity, RNA polymerase II-specific"/>
    <property type="evidence" value="ECO:0007669"/>
    <property type="project" value="TreeGrafter"/>
</dbReference>
<dbReference type="OrthoDB" id="6077919at2759"/>
<organism evidence="14 15">
    <name type="scientific">Polypedilum vanderplanki</name>
    <name type="common">Sleeping chironomid midge</name>
    <dbReference type="NCBI Taxonomy" id="319348"/>
    <lineage>
        <taxon>Eukaryota</taxon>
        <taxon>Metazoa</taxon>
        <taxon>Ecdysozoa</taxon>
        <taxon>Arthropoda</taxon>
        <taxon>Hexapoda</taxon>
        <taxon>Insecta</taxon>
        <taxon>Pterygota</taxon>
        <taxon>Neoptera</taxon>
        <taxon>Endopterygota</taxon>
        <taxon>Diptera</taxon>
        <taxon>Nematocera</taxon>
        <taxon>Chironomoidea</taxon>
        <taxon>Chironomidae</taxon>
        <taxon>Chironominae</taxon>
        <taxon>Polypedilum</taxon>
        <taxon>Polypedilum</taxon>
    </lineage>
</organism>
<keyword evidence="15" id="KW-1185">Reference proteome</keyword>
<dbReference type="PROSITE" id="PS50157">
    <property type="entry name" value="ZINC_FINGER_C2H2_2"/>
    <property type="match status" value="6"/>
</dbReference>
<dbReference type="Pfam" id="PF13912">
    <property type="entry name" value="zf-C2H2_6"/>
    <property type="match status" value="1"/>
</dbReference>
<dbReference type="Gene3D" id="3.30.160.60">
    <property type="entry name" value="Classic Zinc Finger"/>
    <property type="match status" value="6"/>
</dbReference>
<dbReference type="Proteomes" id="UP001107558">
    <property type="component" value="Chromosome 2"/>
</dbReference>
<keyword evidence="10" id="KW-0539">Nucleus</keyword>
<dbReference type="InterPro" id="IPR013087">
    <property type="entry name" value="Znf_C2H2_type"/>
</dbReference>
<feature type="domain" description="C2H2-type" evidence="13">
    <location>
        <begin position="593"/>
        <end position="620"/>
    </location>
</feature>
<feature type="region of interest" description="Disordered" evidence="12">
    <location>
        <begin position="381"/>
        <end position="413"/>
    </location>
</feature>
<dbReference type="PROSITE" id="PS00028">
    <property type="entry name" value="ZINC_FINGER_C2H2_1"/>
    <property type="match status" value="7"/>
</dbReference>
<evidence type="ECO:0000256" key="7">
    <source>
        <dbReference type="ARBA" id="ARBA00023015"/>
    </source>
</evidence>